<reference evidence="2 3" key="1">
    <citation type="submission" date="2016-10" db="EMBL/GenBank/DDBJ databases">
        <authorList>
            <person name="de Groot N.N."/>
        </authorList>
    </citation>
    <scope>NUCLEOTIDE SEQUENCE [LARGE SCALE GENOMIC DNA]</scope>
    <source>
        <strain evidence="2 3">DSM 19012</strain>
    </source>
</reference>
<accession>A0A1I2ES06</accession>
<dbReference type="AlphaFoldDB" id="A0A1I2ES06"/>
<name>A0A1I2ES06_9BACT</name>
<keyword evidence="3" id="KW-1185">Reference proteome</keyword>
<evidence type="ECO:0000313" key="2">
    <source>
        <dbReference type="EMBL" id="SFE95228.1"/>
    </source>
</evidence>
<gene>
    <name evidence="2" type="ORF">SAMN05444380_1244</name>
</gene>
<dbReference type="EMBL" id="FONA01000024">
    <property type="protein sequence ID" value="SFE95228.1"/>
    <property type="molecule type" value="Genomic_DNA"/>
</dbReference>
<dbReference type="InParanoid" id="A0A1I2ES06"/>
<evidence type="ECO:0000313" key="3">
    <source>
        <dbReference type="Proteomes" id="UP000181976"/>
    </source>
</evidence>
<organism evidence="2 3">
    <name type="scientific">Thermophagus xiamenensis</name>
    <dbReference type="NCBI Taxonomy" id="385682"/>
    <lineage>
        <taxon>Bacteria</taxon>
        <taxon>Pseudomonadati</taxon>
        <taxon>Bacteroidota</taxon>
        <taxon>Bacteroidia</taxon>
        <taxon>Marinilabiliales</taxon>
        <taxon>Marinilabiliaceae</taxon>
        <taxon>Thermophagus</taxon>
    </lineage>
</organism>
<feature type="region of interest" description="Disordered" evidence="1">
    <location>
        <begin position="20"/>
        <end position="42"/>
    </location>
</feature>
<evidence type="ECO:0000256" key="1">
    <source>
        <dbReference type="SAM" id="MobiDB-lite"/>
    </source>
</evidence>
<dbReference type="Proteomes" id="UP000181976">
    <property type="component" value="Unassembled WGS sequence"/>
</dbReference>
<proteinExistence type="predicted"/>
<sequence length="42" mass="4733">MHVTLIQDHFRNFSARTISFSPSEASGNSRNSKPITRSNIMP</sequence>
<protein>
    <submittedName>
        <fullName evidence="2">Uncharacterized protein</fullName>
    </submittedName>
</protein>